<protein>
    <submittedName>
        <fullName evidence="2">Uncharacterized protein</fullName>
    </submittedName>
</protein>
<accession>A0A9P6KLX0</accession>
<dbReference type="OrthoDB" id="2520703at2759"/>
<evidence type="ECO:0000313" key="3">
    <source>
        <dbReference type="Proteomes" id="UP000756921"/>
    </source>
</evidence>
<name>A0A9P6KLX0_9PLEO</name>
<dbReference type="Proteomes" id="UP000756921">
    <property type="component" value="Unassembled WGS sequence"/>
</dbReference>
<evidence type="ECO:0000256" key="1">
    <source>
        <dbReference type="SAM" id="MobiDB-lite"/>
    </source>
</evidence>
<organism evidence="2 3">
    <name type="scientific">Paraphaeosphaeria minitans</name>
    <dbReference type="NCBI Taxonomy" id="565426"/>
    <lineage>
        <taxon>Eukaryota</taxon>
        <taxon>Fungi</taxon>
        <taxon>Dikarya</taxon>
        <taxon>Ascomycota</taxon>
        <taxon>Pezizomycotina</taxon>
        <taxon>Dothideomycetes</taxon>
        <taxon>Pleosporomycetidae</taxon>
        <taxon>Pleosporales</taxon>
        <taxon>Massarineae</taxon>
        <taxon>Didymosphaeriaceae</taxon>
        <taxon>Paraphaeosphaeria</taxon>
    </lineage>
</organism>
<dbReference type="EMBL" id="WJXW01000011">
    <property type="protein sequence ID" value="KAF9731963.1"/>
    <property type="molecule type" value="Genomic_DNA"/>
</dbReference>
<feature type="region of interest" description="Disordered" evidence="1">
    <location>
        <begin position="60"/>
        <end position="104"/>
    </location>
</feature>
<proteinExistence type="predicted"/>
<dbReference type="AlphaFoldDB" id="A0A9P6KLX0"/>
<evidence type="ECO:0000313" key="2">
    <source>
        <dbReference type="EMBL" id="KAF9731963.1"/>
    </source>
</evidence>
<gene>
    <name evidence="2" type="ORF">PMIN01_09892</name>
</gene>
<reference evidence="2" key="1">
    <citation type="journal article" date="2020" name="Mol. Plant Microbe Interact.">
        <title>Genome Sequence of the Biocontrol Agent Coniothyrium minitans strain Conio (IMI 134523).</title>
        <authorList>
            <person name="Patel D."/>
            <person name="Shittu T.A."/>
            <person name="Baroncelli R."/>
            <person name="Muthumeenakshi S."/>
            <person name="Osborne T.H."/>
            <person name="Janganan T.K."/>
            <person name="Sreenivasaprasad S."/>
        </authorList>
    </citation>
    <scope>NUCLEOTIDE SEQUENCE</scope>
    <source>
        <strain evidence="2">Conio</strain>
    </source>
</reference>
<keyword evidence="3" id="KW-1185">Reference proteome</keyword>
<sequence>MRNLQVVDVSVGLDAFDITSMLSGRSDMERIVRAVTAFIGKKHITYQAQRELLFRATPNVPPRRDAIRKRPTASQRAPHQVRQPQDCHHQHRGHRTCSPAPRSRAPLPRRLRLYVAQPSLDALASPPQPCSPNLTSQRMLHRRTRSPRRPHALQKSAHAAHTLWCQPQMRTSLRHRKRSVHFKIDLSAIGAMLREHGRSLVSFELHTNDFASCGLMVGHIGPLKEMTSLRHLKIVEWDFTGRRNRWVPALAEVGVFRLEDALPPGLETLYMCLNDCYDESCPPDAQLFVILRRTLESGMFPRLREIKVERNLEDRTKELKPEIEGWEVRMTELHLWQSASSSGCMQLVIELIRRLHV</sequence>
<comment type="caution">
    <text evidence="2">The sequence shown here is derived from an EMBL/GenBank/DDBJ whole genome shotgun (WGS) entry which is preliminary data.</text>
</comment>